<keyword evidence="4 8" id="KW-0819">tRNA processing</keyword>
<keyword evidence="5 8" id="KW-0547">Nucleotide-binding</keyword>
<dbReference type="Gene3D" id="1.20.59.20">
    <property type="match status" value="1"/>
</dbReference>
<dbReference type="Gene3D" id="3.40.50.620">
    <property type="entry name" value="HUPs"/>
    <property type="match status" value="1"/>
</dbReference>
<evidence type="ECO:0000256" key="6">
    <source>
        <dbReference type="ARBA" id="ARBA00022840"/>
    </source>
</evidence>
<keyword evidence="3 8" id="KW-0436">Ligase</keyword>
<organism evidence="10 11">
    <name type="scientific">Cellvibrio fibrivorans</name>
    <dbReference type="NCBI Taxonomy" id="126350"/>
    <lineage>
        <taxon>Bacteria</taxon>
        <taxon>Pseudomonadati</taxon>
        <taxon>Pseudomonadota</taxon>
        <taxon>Gammaproteobacteria</taxon>
        <taxon>Cellvibrionales</taxon>
        <taxon>Cellvibrionaceae</taxon>
        <taxon>Cellvibrio</taxon>
    </lineage>
</organism>
<dbReference type="InterPro" id="IPR012795">
    <property type="entry name" value="tRNA_Ile_lys_synt_N"/>
</dbReference>
<proteinExistence type="inferred from homology"/>
<dbReference type="GO" id="GO:0032267">
    <property type="term" value="F:tRNA(Ile)-lysidine synthase activity"/>
    <property type="evidence" value="ECO:0007669"/>
    <property type="project" value="UniProtKB-EC"/>
</dbReference>
<comment type="subcellular location">
    <subcellularLocation>
        <location evidence="1 8">Cytoplasm</location>
    </subcellularLocation>
</comment>
<dbReference type="CDD" id="cd01992">
    <property type="entry name" value="TilS_N"/>
    <property type="match status" value="1"/>
</dbReference>
<dbReference type="InterPro" id="IPR015262">
    <property type="entry name" value="tRNA_Ile_lys_synt_subst-bd"/>
</dbReference>
<evidence type="ECO:0000313" key="10">
    <source>
        <dbReference type="EMBL" id="MDR7091960.1"/>
    </source>
</evidence>
<comment type="similarity">
    <text evidence="8">Belongs to the tRNA(Ile)-lysidine synthase family.</text>
</comment>
<evidence type="ECO:0000256" key="7">
    <source>
        <dbReference type="ARBA" id="ARBA00048539"/>
    </source>
</evidence>
<keyword evidence="6 8" id="KW-0067">ATP-binding</keyword>
<dbReference type="Proteomes" id="UP001253595">
    <property type="component" value="Unassembled WGS sequence"/>
</dbReference>
<dbReference type="SMART" id="SM00977">
    <property type="entry name" value="TilS_C"/>
    <property type="match status" value="1"/>
</dbReference>
<dbReference type="InterPro" id="IPR011063">
    <property type="entry name" value="TilS/TtcA_N"/>
</dbReference>
<dbReference type="InterPro" id="IPR014729">
    <property type="entry name" value="Rossmann-like_a/b/a_fold"/>
</dbReference>
<comment type="function">
    <text evidence="8">Ligates lysine onto the cytidine present at position 34 of the AUA codon-specific tRNA(Ile) that contains the anticodon CAU, in an ATP-dependent manner. Cytidine is converted to lysidine, thus changing the amino acid specificity of the tRNA from methionine to isoleucine.</text>
</comment>
<dbReference type="SUPFAM" id="SSF56037">
    <property type="entry name" value="PheT/TilS domain"/>
    <property type="match status" value="1"/>
</dbReference>
<sequence>MAFTSEQLRTYLPILTSPSAIWWIGFSGGLDSTVLLHALAQLHLPVQLRALHINHQISPNADVWQTQCADFCAQLSIPFHAEKVRVENTGKGIEDAARMARYSVFEKNIAPNDYLLTAHHANDQAETLLLRLMRGTGPRGLAAMAQVRAIGAGLLARPLLHFTRAELEDYAVAHQLRWVDDESNLDDDYDRNFLRNQVMPLLHSRWPEFKRKWQQTAELCAQQESVMEEIAREDLVRAEPVVERVGQSIELNALLGLSPARKQNILRYWLRLINHTTPEQLHWQQIEQQIFGGREDAQTRVTWGNVALQTYRERLYALPLQLPELELHMQLVERDIKPRLKTGLPNMRIGYREGGERCKPADRKHSQTLKKLLQEYELEPWLRDKVPLVFSGDNLVAVGDLWICAEFVAAENEAGYSLIWQ</sequence>
<evidence type="ECO:0000256" key="4">
    <source>
        <dbReference type="ARBA" id="ARBA00022694"/>
    </source>
</evidence>
<keyword evidence="11" id="KW-1185">Reference proteome</keyword>
<dbReference type="Pfam" id="PF01171">
    <property type="entry name" value="ATP_bind_3"/>
    <property type="match status" value="1"/>
</dbReference>
<comment type="catalytic activity">
    <reaction evidence="7 8">
        <text>cytidine(34) in tRNA(Ile2) + L-lysine + ATP = lysidine(34) in tRNA(Ile2) + AMP + diphosphate + H(+)</text>
        <dbReference type="Rhea" id="RHEA:43744"/>
        <dbReference type="Rhea" id="RHEA-COMP:10625"/>
        <dbReference type="Rhea" id="RHEA-COMP:10670"/>
        <dbReference type="ChEBI" id="CHEBI:15378"/>
        <dbReference type="ChEBI" id="CHEBI:30616"/>
        <dbReference type="ChEBI" id="CHEBI:32551"/>
        <dbReference type="ChEBI" id="CHEBI:33019"/>
        <dbReference type="ChEBI" id="CHEBI:82748"/>
        <dbReference type="ChEBI" id="CHEBI:83665"/>
        <dbReference type="ChEBI" id="CHEBI:456215"/>
        <dbReference type="EC" id="6.3.4.19"/>
    </reaction>
</comment>
<dbReference type="EMBL" id="JAVDVX010000009">
    <property type="protein sequence ID" value="MDR7091960.1"/>
    <property type="molecule type" value="Genomic_DNA"/>
</dbReference>
<protein>
    <recommendedName>
        <fullName evidence="8">tRNA(Ile)-lysidine synthase</fullName>
        <ecNumber evidence="8">6.3.4.19</ecNumber>
    </recommendedName>
    <alternativeName>
        <fullName evidence="8">tRNA(Ile)-2-lysyl-cytidine synthase</fullName>
    </alternativeName>
    <alternativeName>
        <fullName evidence="8">tRNA(Ile)-lysidine synthetase</fullName>
    </alternativeName>
</protein>
<evidence type="ECO:0000256" key="1">
    <source>
        <dbReference type="ARBA" id="ARBA00004496"/>
    </source>
</evidence>
<dbReference type="NCBIfam" id="TIGR02432">
    <property type="entry name" value="lysidine_TilS_N"/>
    <property type="match status" value="1"/>
</dbReference>
<reference evidence="10 11" key="1">
    <citation type="submission" date="2023-07" db="EMBL/GenBank/DDBJ databases">
        <title>Sorghum-associated microbial communities from plants grown in Nebraska, USA.</title>
        <authorList>
            <person name="Schachtman D."/>
        </authorList>
    </citation>
    <scope>NUCLEOTIDE SEQUENCE [LARGE SCALE GENOMIC DNA]</scope>
    <source>
        <strain evidence="10 11">BE190</strain>
    </source>
</reference>
<dbReference type="EC" id="6.3.4.19" evidence="8"/>
<dbReference type="Pfam" id="PF11734">
    <property type="entry name" value="TilS_C"/>
    <property type="match status" value="1"/>
</dbReference>
<evidence type="ECO:0000259" key="9">
    <source>
        <dbReference type="SMART" id="SM00977"/>
    </source>
</evidence>
<name>A0ABU1V3H4_9GAMM</name>
<feature type="domain" description="Lysidine-tRNA(Ile) synthetase C-terminal" evidence="9">
    <location>
        <begin position="347"/>
        <end position="420"/>
    </location>
</feature>
<evidence type="ECO:0000256" key="2">
    <source>
        <dbReference type="ARBA" id="ARBA00022490"/>
    </source>
</evidence>
<accession>A0ABU1V3H4</accession>
<evidence type="ECO:0000256" key="8">
    <source>
        <dbReference type="HAMAP-Rule" id="MF_01161"/>
    </source>
</evidence>
<gene>
    <name evidence="8" type="primary">tilS</name>
    <name evidence="10" type="ORF">J2X05_003998</name>
</gene>
<comment type="caution">
    <text evidence="10">The sequence shown here is derived from an EMBL/GenBank/DDBJ whole genome shotgun (WGS) entry which is preliminary data.</text>
</comment>
<dbReference type="InterPro" id="IPR012796">
    <property type="entry name" value="Lysidine-tRNA-synth_C"/>
</dbReference>
<dbReference type="InterPro" id="IPR012094">
    <property type="entry name" value="tRNA_Ile_lys_synt"/>
</dbReference>
<dbReference type="NCBIfam" id="TIGR02433">
    <property type="entry name" value="lysidine_TilS_C"/>
    <property type="match status" value="1"/>
</dbReference>
<dbReference type="PANTHER" id="PTHR43033:SF1">
    <property type="entry name" value="TRNA(ILE)-LYSIDINE SYNTHASE-RELATED"/>
    <property type="match status" value="1"/>
</dbReference>
<dbReference type="Pfam" id="PF09179">
    <property type="entry name" value="TilS"/>
    <property type="match status" value="1"/>
</dbReference>
<dbReference type="PANTHER" id="PTHR43033">
    <property type="entry name" value="TRNA(ILE)-LYSIDINE SYNTHASE-RELATED"/>
    <property type="match status" value="1"/>
</dbReference>
<comment type="domain">
    <text evidence="8">The N-terminal region contains the highly conserved SGGXDS motif, predicted to be a P-loop motif involved in ATP binding.</text>
</comment>
<evidence type="ECO:0000313" key="11">
    <source>
        <dbReference type="Proteomes" id="UP001253595"/>
    </source>
</evidence>
<evidence type="ECO:0000256" key="3">
    <source>
        <dbReference type="ARBA" id="ARBA00022598"/>
    </source>
</evidence>
<dbReference type="SUPFAM" id="SSF82829">
    <property type="entry name" value="MesJ substrate recognition domain-like"/>
    <property type="match status" value="1"/>
</dbReference>
<feature type="binding site" evidence="8">
    <location>
        <begin position="27"/>
        <end position="32"/>
    </location>
    <ligand>
        <name>ATP</name>
        <dbReference type="ChEBI" id="CHEBI:30616"/>
    </ligand>
</feature>
<dbReference type="SUPFAM" id="SSF52402">
    <property type="entry name" value="Adenine nucleotide alpha hydrolases-like"/>
    <property type="match status" value="1"/>
</dbReference>
<dbReference type="RefSeq" id="WP_310075800.1">
    <property type="nucleotide sequence ID" value="NZ_JAVDVX010000009.1"/>
</dbReference>
<evidence type="ECO:0000256" key="5">
    <source>
        <dbReference type="ARBA" id="ARBA00022741"/>
    </source>
</evidence>
<dbReference type="HAMAP" id="MF_01161">
    <property type="entry name" value="tRNA_Ile_lys_synt"/>
    <property type="match status" value="1"/>
</dbReference>
<keyword evidence="2 8" id="KW-0963">Cytoplasm</keyword>